<dbReference type="Proteomes" id="UP000294321">
    <property type="component" value="Chromosome"/>
</dbReference>
<gene>
    <name evidence="1" type="ORF">ELX58_03755</name>
</gene>
<protein>
    <submittedName>
        <fullName evidence="1">Uncharacterized protein</fullName>
    </submittedName>
</protein>
<dbReference type="EMBL" id="CP034726">
    <property type="protein sequence ID" value="QBP18267.1"/>
    <property type="molecule type" value="Genomic_DNA"/>
</dbReference>
<proteinExistence type="predicted"/>
<name>A0A4P6ZL60_9LACO</name>
<keyword evidence="2" id="KW-1185">Reference proteome</keyword>
<reference evidence="2" key="1">
    <citation type="submission" date="2018-12" db="EMBL/GenBank/DDBJ databases">
        <title>A new species of lactobacillus.</title>
        <authorList>
            <person name="Jian Y."/>
            <person name="Xin L."/>
            <person name="Hong Z.J."/>
            <person name="Ming L.Z."/>
            <person name="Hong X.Z."/>
        </authorList>
    </citation>
    <scope>NUCLEOTIDE SEQUENCE [LARGE SCALE GENOMIC DNA]</scope>
    <source>
        <strain evidence="2">HSLZ-75</strain>
    </source>
</reference>
<dbReference type="RefSeq" id="WP_133441826.1">
    <property type="nucleotide sequence ID" value="NZ_CP034726.1"/>
</dbReference>
<evidence type="ECO:0000313" key="1">
    <source>
        <dbReference type="EMBL" id="QBP18267.1"/>
    </source>
</evidence>
<sequence>MPYSYEFLNKLTIDLKKANPKHNNYFIVMPHNDGETITINCHISSNSLIALPTIDNHPFFWLKLRIVRSGVDHYVVTDDHYVYNHISSNWGLVKALVKKLPNKIQLAAEAHGYNARQPAVKTLYSDHTLKLNATGFKELVNGINWLLTLVKSIFAYQIAADNHYYIAI</sequence>
<organism evidence="1 2">
    <name type="scientific">Acetilactobacillus jinshanensis</name>
    <dbReference type="NCBI Taxonomy" id="1720083"/>
    <lineage>
        <taxon>Bacteria</taxon>
        <taxon>Bacillati</taxon>
        <taxon>Bacillota</taxon>
        <taxon>Bacilli</taxon>
        <taxon>Lactobacillales</taxon>
        <taxon>Lactobacillaceae</taxon>
        <taxon>Acetilactobacillus</taxon>
    </lineage>
</organism>
<dbReference type="KEGG" id="lji:ELX58_03755"/>
<accession>A0A4P6ZL60</accession>
<dbReference type="AlphaFoldDB" id="A0A4P6ZL60"/>
<evidence type="ECO:0000313" key="2">
    <source>
        <dbReference type="Proteomes" id="UP000294321"/>
    </source>
</evidence>